<organism evidence="4 5">
    <name type="scientific">Metarhizobium album</name>
    <dbReference type="NCBI Taxonomy" id="2182425"/>
    <lineage>
        <taxon>Bacteria</taxon>
        <taxon>Pseudomonadati</taxon>
        <taxon>Pseudomonadota</taxon>
        <taxon>Alphaproteobacteria</taxon>
        <taxon>Hyphomicrobiales</taxon>
        <taxon>Rhizobiaceae</taxon>
        <taxon>Metarhizobium</taxon>
    </lineage>
</organism>
<dbReference type="PANTHER" id="PTHR43800:SF1">
    <property type="entry name" value="PEPTIDYL-LYSINE N-ACETYLTRANSFERASE YJAB"/>
    <property type="match status" value="1"/>
</dbReference>
<reference evidence="4 5" key="1">
    <citation type="submission" date="2018-05" db="EMBL/GenBank/DDBJ databases">
        <title>The draft genome of strain NS-104.</title>
        <authorList>
            <person name="Hang P."/>
            <person name="Jiang J."/>
        </authorList>
    </citation>
    <scope>NUCLEOTIDE SEQUENCE [LARGE SCALE GENOMIC DNA]</scope>
    <source>
        <strain evidence="4 5">NS-104</strain>
    </source>
</reference>
<comment type="caution">
    <text evidence="4">The sequence shown here is derived from an EMBL/GenBank/DDBJ whole genome shotgun (WGS) entry which is preliminary data.</text>
</comment>
<feature type="domain" description="N-acetyltransferase" evidence="3">
    <location>
        <begin position="46"/>
        <end position="196"/>
    </location>
</feature>
<dbReference type="GO" id="GO:0016747">
    <property type="term" value="F:acyltransferase activity, transferring groups other than amino-acyl groups"/>
    <property type="evidence" value="ECO:0007669"/>
    <property type="project" value="InterPro"/>
</dbReference>
<dbReference type="OrthoDB" id="275336at2"/>
<evidence type="ECO:0000256" key="1">
    <source>
        <dbReference type="ARBA" id="ARBA00022679"/>
    </source>
</evidence>
<evidence type="ECO:0000313" key="4">
    <source>
        <dbReference type="EMBL" id="PWE56503.1"/>
    </source>
</evidence>
<proteinExistence type="predicted"/>
<protein>
    <submittedName>
        <fullName evidence="4">GNAT family N-acetyltransferase</fullName>
    </submittedName>
</protein>
<gene>
    <name evidence="4" type="ORF">DEM27_08940</name>
</gene>
<evidence type="ECO:0000259" key="3">
    <source>
        <dbReference type="PROSITE" id="PS51186"/>
    </source>
</evidence>
<dbReference type="RefSeq" id="WP_109457878.1">
    <property type="nucleotide sequence ID" value="NZ_QFBC01000003.1"/>
</dbReference>
<accession>A0A2U2DT60</accession>
<keyword evidence="2" id="KW-0012">Acyltransferase</keyword>
<evidence type="ECO:0000313" key="5">
    <source>
        <dbReference type="Proteomes" id="UP000245252"/>
    </source>
</evidence>
<dbReference type="InterPro" id="IPR000182">
    <property type="entry name" value="GNAT_dom"/>
</dbReference>
<evidence type="ECO:0000256" key="2">
    <source>
        <dbReference type="ARBA" id="ARBA00023315"/>
    </source>
</evidence>
<dbReference type="InterPro" id="IPR016181">
    <property type="entry name" value="Acyl_CoA_acyltransferase"/>
</dbReference>
<dbReference type="CDD" id="cd04301">
    <property type="entry name" value="NAT_SF"/>
    <property type="match status" value="1"/>
</dbReference>
<dbReference type="Proteomes" id="UP000245252">
    <property type="component" value="Unassembled WGS sequence"/>
</dbReference>
<keyword evidence="5" id="KW-1185">Reference proteome</keyword>
<keyword evidence="1 4" id="KW-0808">Transferase</keyword>
<name>A0A2U2DT60_9HYPH</name>
<dbReference type="Pfam" id="PF00583">
    <property type="entry name" value="Acetyltransf_1"/>
    <property type="match status" value="1"/>
</dbReference>
<dbReference type="AlphaFoldDB" id="A0A2U2DT60"/>
<dbReference type="Gene3D" id="3.40.630.30">
    <property type="match status" value="1"/>
</dbReference>
<sequence>MSTTSNPPLPFGYSPIPAGKIVNAVTCLEMLAPPPARPDPASAASLRLDRWHKPASDKYRALYRRVGEDWMWFSRLIMPEDKLRAILDDPKVEVSVLRDADKDLGLLELDFRDDGQCELAFFGLVPEAIGNGAGRFMMNRALASAWSRPITRFWVHTCHFDHPGAPVFYQRSGFRPYTMMVEVCDDPRLSGIIPRTASPHVPLIESNA</sequence>
<dbReference type="EMBL" id="QFBC01000003">
    <property type="protein sequence ID" value="PWE56503.1"/>
    <property type="molecule type" value="Genomic_DNA"/>
</dbReference>
<dbReference type="PROSITE" id="PS51186">
    <property type="entry name" value="GNAT"/>
    <property type="match status" value="1"/>
</dbReference>
<dbReference type="SUPFAM" id="SSF55729">
    <property type="entry name" value="Acyl-CoA N-acyltransferases (Nat)"/>
    <property type="match status" value="1"/>
</dbReference>
<dbReference type="PANTHER" id="PTHR43800">
    <property type="entry name" value="PEPTIDYL-LYSINE N-ACETYLTRANSFERASE YJAB"/>
    <property type="match status" value="1"/>
</dbReference>